<evidence type="ECO:0000313" key="2">
    <source>
        <dbReference type="Proteomes" id="UP000319852"/>
    </source>
</evidence>
<protein>
    <submittedName>
        <fullName evidence="1">Uncharacterized protein</fullName>
    </submittedName>
</protein>
<evidence type="ECO:0000313" key="1">
    <source>
        <dbReference type="EMBL" id="QDS99228.1"/>
    </source>
</evidence>
<keyword evidence="2" id="KW-1185">Reference proteome</keyword>
<dbReference type="KEGG" id="amob:HG15A2_25200"/>
<name>A0A517MWH8_9BACT</name>
<dbReference type="OrthoDB" id="4350139at2"/>
<dbReference type="Proteomes" id="UP000319852">
    <property type="component" value="Chromosome"/>
</dbReference>
<proteinExistence type="predicted"/>
<dbReference type="AlphaFoldDB" id="A0A517MWH8"/>
<reference evidence="1 2" key="1">
    <citation type="submission" date="2019-02" db="EMBL/GenBank/DDBJ databases">
        <title>Deep-cultivation of Planctomycetes and their phenomic and genomic characterization uncovers novel biology.</title>
        <authorList>
            <person name="Wiegand S."/>
            <person name="Jogler M."/>
            <person name="Boedeker C."/>
            <person name="Pinto D."/>
            <person name="Vollmers J."/>
            <person name="Rivas-Marin E."/>
            <person name="Kohn T."/>
            <person name="Peeters S.H."/>
            <person name="Heuer A."/>
            <person name="Rast P."/>
            <person name="Oberbeckmann S."/>
            <person name="Bunk B."/>
            <person name="Jeske O."/>
            <person name="Meyerdierks A."/>
            <person name="Storesund J.E."/>
            <person name="Kallscheuer N."/>
            <person name="Luecker S."/>
            <person name="Lage O.M."/>
            <person name="Pohl T."/>
            <person name="Merkel B.J."/>
            <person name="Hornburger P."/>
            <person name="Mueller R.-W."/>
            <person name="Bruemmer F."/>
            <person name="Labrenz M."/>
            <person name="Spormann A.M."/>
            <person name="Op den Camp H."/>
            <person name="Overmann J."/>
            <person name="Amann R."/>
            <person name="Jetten M.S.M."/>
            <person name="Mascher T."/>
            <person name="Medema M.H."/>
            <person name="Devos D.P."/>
            <person name="Kaster A.-K."/>
            <person name="Ovreas L."/>
            <person name="Rohde M."/>
            <person name="Galperin M.Y."/>
            <person name="Jogler C."/>
        </authorList>
    </citation>
    <scope>NUCLEOTIDE SEQUENCE [LARGE SCALE GENOMIC DNA]</scope>
    <source>
        <strain evidence="1 2">HG15A2</strain>
    </source>
</reference>
<dbReference type="EMBL" id="CP036263">
    <property type="protein sequence ID" value="QDS99228.1"/>
    <property type="molecule type" value="Genomic_DNA"/>
</dbReference>
<dbReference type="RefSeq" id="WP_145060483.1">
    <property type="nucleotide sequence ID" value="NZ_CP036263.1"/>
</dbReference>
<sequence length="273" mass="31573">MKLHLRVLKLRGTSYRLVTLRPHSEVAYSTNYFHDTWHIVSDQYGAKLLARLLWGLSFQRISGTAILIHGEHIKPTPFGAEPSDPILITNSNLTKIDAKSLTTLRGQLKYLGPSQCTLRWHTFGLDAALERERESGPYNSAIENTEQDWVHYQENKRLWLEENMCRCGGFVCYSAPPEILRLRAQTIAQMDPASYGMVYYYMADRNCYRWPDGEVQIFSDYKERRLAASEARRQVLAEKHSFSDPDSLYAVVAARRDGILTRRRSARRCRKQP</sequence>
<gene>
    <name evidence="1" type="ORF">HG15A2_25200</name>
</gene>
<accession>A0A517MWH8</accession>
<organism evidence="1 2">
    <name type="scientific">Adhaeretor mobilis</name>
    <dbReference type="NCBI Taxonomy" id="1930276"/>
    <lineage>
        <taxon>Bacteria</taxon>
        <taxon>Pseudomonadati</taxon>
        <taxon>Planctomycetota</taxon>
        <taxon>Planctomycetia</taxon>
        <taxon>Pirellulales</taxon>
        <taxon>Lacipirellulaceae</taxon>
        <taxon>Adhaeretor</taxon>
    </lineage>
</organism>